<organism evidence="1 2">
    <name type="scientific">Streptomyces xiamenensis</name>
    <dbReference type="NCBI Taxonomy" id="408015"/>
    <lineage>
        <taxon>Bacteria</taxon>
        <taxon>Bacillati</taxon>
        <taxon>Actinomycetota</taxon>
        <taxon>Actinomycetes</taxon>
        <taxon>Kitasatosporales</taxon>
        <taxon>Streptomycetaceae</taxon>
        <taxon>Streptomyces</taxon>
    </lineage>
</organism>
<dbReference type="HOGENOM" id="CLU_179041_1_0_11"/>
<evidence type="ECO:0008006" key="3">
    <source>
        <dbReference type="Google" id="ProtNLM"/>
    </source>
</evidence>
<reference evidence="1" key="1">
    <citation type="submission" date="2019-08" db="EMBL/GenBank/DDBJ databases">
        <title>Complete genome sequence of a mangrove-derived Streptomyces xiamenensis.</title>
        <authorList>
            <person name="Xu J."/>
        </authorList>
    </citation>
    <scope>NUCLEOTIDE SEQUENCE</scope>
    <source>
        <strain evidence="1">318</strain>
    </source>
</reference>
<accession>A0A0F7FYN7</accession>
<dbReference type="InterPro" id="IPR021408">
    <property type="entry name" value="DUF3046"/>
</dbReference>
<dbReference type="EMBL" id="CP009922">
    <property type="protein sequence ID" value="AKG45899.1"/>
    <property type="molecule type" value="Genomic_DNA"/>
</dbReference>
<dbReference type="RefSeq" id="WP_030730086.1">
    <property type="nucleotide sequence ID" value="NZ_CBDRAA010000039.1"/>
</dbReference>
<evidence type="ECO:0000313" key="1">
    <source>
        <dbReference type="EMBL" id="AKG45899.1"/>
    </source>
</evidence>
<gene>
    <name evidence="1" type="ORF">SXIM_45150</name>
</gene>
<dbReference type="PATRIC" id="fig|408015.6.peg.4571"/>
<dbReference type="KEGG" id="sxi:SXIM_45150"/>
<name>A0A0F7FYN7_9ACTN</name>
<keyword evidence="2" id="KW-1185">Reference proteome</keyword>
<dbReference type="STRING" id="408015.SXIM_45150"/>
<dbReference type="AlphaFoldDB" id="A0A0F7FYN7"/>
<dbReference type="Pfam" id="PF11248">
    <property type="entry name" value="DUF3046"/>
    <property type="match status" value="1"/>
</dbReference>
<sequence length="64" mass="7258">MRLTEFWARMRENFGPAYAESFARDHVMSELGGRTVHEALDAGWAVKDVWRGVCAAVEVPAHLR</sequence>
<proteinExistence type="predicted"/>
<evidence type="ECO:0000313" key="2">
    <source>
        <dbReference type="Proteomes" id="UP000034034"/>
    </source>
</evidence>
<protein>
    <recommendedName>
        <fullName evidence="3">DUF3046 domain-containing protein</fullName>
    </recommendedName>
</protein>
<dbReference type="Proteomes" id="UP000034034">
    <property type="component" value="Chromosome"/>
</dbReference>